<reference evidence="3 4" key="1">
    <citation type="submission" date="2009-08" db="EMBL/GenBank/DDBJ databases">
        <title>The Genome Sequence of Spizellomyces punctatus strain DAOM BR117.</title>
        <authorList>
            <consortium name="The Broad Institute Genome Sequencing Platform"/>
            <person name="Russ C."/>
            <person name="Cuomo C."/>
            <person name="Shea T."/>
            <person name="Young S.K."/>
            <person name="Zeng Q."/>
            <person name="Koehrsen M."/>
            <person name="Haas B."/>
            <person name="Borodovsky M."/>
            <person name="Guigo R."/>
            <person name="Alvarado L."/>
            <person name="Berlin A."/>
            <person name="Bochicchio J."/>
            <person name="Borenstein D."/>
            <person name="Chapman S."/>
            <person name="Chen Z."/>
            <person name="Engels R."/>
            <person name="Freedman E."/>
            <person name="Gellesch M."/>
            <person name="Goldberg J."/>
            <person name="Griggs A."/>
            <person name="Gujja S."/>
            <person name="Heiman D."/>
            <person name="Hepburn T."/>
            <person name="Howarth C."/>
            <person name="Jen D."/>
            <person name="Larson L."/>
            <person name="Lewis B."/>
            <person name="Mehta T."/>
            <person name="Park D."/>
            <person name="Pearson M."/>
            <person name="Roberts A."/>
            <person name="Saif S."/>
            <person name="Shenoy N."/>
            <person name="Sisk P."/>
            <person name="Stolte C."/>
            <person name="Sykes S."/>
            <person name="Thomson T."/>
            <person name="Walk T."/>
            <person name="White J."/>
            <person name="Yandava C."/>
            <person name="Burger G."/>
            <person name="Gray M.W."/>
            <person name="Holland P.W.H."/>
            <person name="King N."/>
            <person name="Lang F.B.F."/>
            <person name="Roger A.J."/>
            <person name="Ruiz-Trillo I."/>
            <person name="Lander E."/>
            <person name="Nusbaum C."/>
        </authorList>
    </citation>
    <scope>NUCLEOTIDE SEQUENCE [LARGE SCALE GENOMIC DNA]</scope>
    <source>
        <strain evidence="3 4">DAOM BR117</strain>
    </source>
</reference>
<dbReference type="PANTHER" id="PTHR32470">
    <property type="entry name" value="ADH DEHYDROGENASE [UBIQUINONE] 1 ALPHA SUBCOMPLEX ASSEMBLY FACTOR 2"/>
    <property type="match status" value="1"/>
</dbReference>
<evidence type="ECO:0000313" key="4">
    <source>
        <dbReference type="Proteomes" id="UP000053201"/>
    </source>
</evidence>
<dbReference type="AlphaFoldDB" id="A0A0L0H717"/>
<dbReference type="Proteomes" id="UP000053201">
    <property type="component" value="Unassembled WGS sequence"/>
</dbReference>
<proteinExistence type="inferred from homology"/>
<name>A0A0L0H717_SPIPD</name>
<dbReference type="OrthoDB" id="10255576at2759"/>
<dbReference type="GO" id="GO:0005739">
    <property type="term" value="C:mitochondrion"/>
    <property type="evidence" value="ECO:0007669"/>
    <property type="project" value="TreeGrafter"/>
</dbReference>
<dbReference type="STRING" id="645134.A0A0L0H717"/>
<feature type="compositionally biased region" description="Low complexity" evidence="2">
    <location>
        <begin position="119"/>
        <end position="134"/>
    </location>
</feature>
<dbReference type="GO" id="GO:0045271">
    <property type="term" value="C:respiratory chain complex I"/>
    <property type="evidence" value="ECO:0007669"/>
    <property type="project" value="InterPro"/>
</dbReference>
<dbReference type="VEuPathDB" id="FungiDB:SPPG_08106"/>
<dbReference type="GeneID" id="27691283"/>
<organism evidence="3 4">
    <name type="scientific">Spizellomyces punctatus (strain DAOM BR117)</name>
    <dbReference type="NCBI Taxonomy" id="645134"/>
    <lineage>
        <taxon>Eukaryota</taxon>
        <taxon>Fungi</taxon>
        <taxon>Fungi incertae sedis</taxon>
        <taxon>Chytridiomycota</taxon>
        <taxon>Chytridiomycota incertae sedis</taxon>
        <taxon>Chytridiomycetes</taxon>
        <taxon>Spizellomycetales</taxon>
        <taxon>Spizellomycetaceae</taxon>
        <taxon>Spizellomyces</taxon>
    </lineage>
</organism>
<keyword evidence="4" id="KW-1185">Reference proteome</keyword>
<dbReference type="OMA" id="TAQWHQW"/>
<gene>
    <name evidence="3" type="ORF">SPPG_08106</name>
</gene>
<dbReference type="EMBL" id="KQ257468">
    <property type="protein sequence ID" value="KNC96518.1"/>
    <property type="molecule type" value="Genomic_DNA"/>
</dbReference>
<dbReference type="eggNOG" id="ENOG502S4QH">
    <property type="taxonomic scope" value="Eukaryota"/>
</dbReference>
<evidence type="ECO:0000313" key="3">
    <source>
        <dbReference type="EMBL" id="KNC96518.1"/>
    </source>
</evidence>
<evidence type="ECO:0008006" key="5">
    <source>
        <dbReference type="Google" id="ProtNLM"/>
    </source>
</evidence>
<evidence type="ECO:0000256" key="2">
    <source>
        <dbReference type="SAM" id="MobiDB-lite"/>
    </source>
</evidence>
<sequence>MFRQLARTWKTLDLPWRSQKLKGYDLIGNMYFEGPPMRAGTDRTRRTIEYFDGRTEFYDYDPELIPVQWQSWLRHCRDDPPTLAELREAEAQRLLTIQRAAELDRKWEERKLELERQRAAALPAATPESSPTAPHGQGDTFEPGAWTPASKRR</sequence>
<dbReference type="Pfam" id="PF05071">
    <property type="entry name" value="NDUFA12"/>
    <property type="match status" value="1"/>
</dbReference>
<comment type="similarity">
    <text evidence="1">Belongs to the complex I NDUFA12 subunit family.</text>
</comment>
<dbReference type="GO" id="GO:0032981">
    <property type="term" value="P:mitochondrial respiratory chain complex I assembly"/>
    <property type="evidence" value="ECO:0007669"/>
    <property type="project" value="TreeGrafter"/>
</dbReference>
<evidence type="ECO:0000256" key="1">
    <source>
        <dbReference type="ARBA" id="ARBA00007355"/>
    </source>
</evidence>
<protein>
    <recommendedName>
        <fullName evidence="5">NADH dehydrogenase [ubiquinone] 1 alpha subcomplex subunit</fullName>
    </recommendedName>
</protein>
<dbReference type="InterPro" id="IPR052618">
    <property type="entry name" value="ComplexI_NDUFA12"/>
</dbReference>
<feature type="region of interest" description="Disordered" evidence="2">
    <location>
        <begin position="116"/>
        <end position="153"/>
    </location>
</feature>
<dbReference type="InParanoid" id="A0A0L0H717"/>
<accession>A0A0L0H717</accession>
<dbReference type="InterPro" id="IPR007763">
    <property type="entry name" value="NDUFA12"/>
</dbReference>
<dbReference type="RefSeq" id="XP_016604558.1">
    <property type="nucleotide sequence ID" value="XM_016756261.1"/>
</dbReference>
<dbReference type="PANTHER" id="PTHR32470:SF2">
    <property type="entry name" value="NADH DEHYDROGENASE [UBIQUINONE] 1 ALPHA SUBCOMPLEX ASSEMBLY FACTOR 2"/>
    <property type="match status" value="1"/>
</dbReference>